<proteinExistence type="inferred from homology"/>
<accession>A0A0V1IM83</accession>
<dbReference type="PANTHER" id="PTHR19980:SF0">
    <property type="entry name" value="CLEAVAGE STIMULATION FACTOR SUBUNIT 3"/>
    <property type="match status" value="1"/>
</dbReference>
<dbReference type="PROSITE" id="PS00432">
    <property type="entry name" value="ACTINS_2"/>
    <property type="match status" value="1"/>
</dbReference>
<gene>
    <name evidence="8" type="primary">CSTF3</name>
    <name evidence="7" type="ORF">T4A_9478</name>
    <name evidence="8" type="ORF">T4B_1110</name>
    <name evidence="9" type="ORF">T4C_7404</name>
</gene>
<evidence type="ECO:0000256" key="5">
    <source>
        <dbReference type="RuleBase" id="RU000487"/>
    </source>
</evidence>
<dbReference type="InterPro" id="IPR043129">
    <property type="entry name" value="ATPase_NBD"/>
</dbReference>
<dbReference type="SMART" id="SM00386">
    <property type="entry name" value="HAT"/>
    <property type="match status" value="8"/>
</dbReference>
<dbReference type="Proteomes" id="UP000054632">
    <property type="component" value="Unassembled WGS sequence"/>
</dbReference>
<dbReference type="Gene3D" id="2.30.36.70">
    <property type="entry name" value="Actin, Chain A, domain 2"/>
    <property type="match status" value="1"/>
</dbReference>
<keyword evidence="3" id="KW-0206">Cytoskeleton</keyword>
<dbReference type="PRINTS" id="PR00190">
    <property type="entry name" value="ACTIN"/>
</dbReference>
<keyword evidence="2" id="KW-0677">Repeat</keyword>
<dbReference type="SMART" id="SM00268">
    <property type="entry name" value="ACTIN"/>
    <property type="match status" value="1"/>
</dbReference>
<reference evidence="10 11" key="1">
    <citation type="submission" date="2015-01" db="EMBL/GenBank/DDBJ databases">
        <title>Evolution of Trichinella species and genotypes.</title>
        <authorList>
            <person name="Korhonen P.K."/>
            <person name="Edoardo P."/>
            <person name="Giuseppe L.R."/>
            <person name="Gasser R.B."/>
        </authorList>
    </citation>
    <scope>NUCLEOTIDE SEQUENCE [LARGE SCALE GENOMIC DNA]</scope>
    <source>
        <strain evidence="7">ISS13</strain>
        <strain evidence="9">ISS176</strain>
        <strain evidence="8">ISS588</strain>
    </source>
</reference>
<dbReference type="EMBL" id="JYDS01000138">
    <property type="protein sequence ID" value="KRZ23671.1"/>
    <property type="molecule type" value="Genomic_DNA"/>
</dbReference>
<dbReference type="GO" id="GO:0003729">
    <property type="term" value="F:mRNA binding"/>
    <property type="evidence" value="ECO:0007669"/>
    <property type="project" value="TreeGrafter"/>
</dbReference>
<dbReference type="SUPFAM" id="SSF53067">
    <property type="entry name" value="Actin-like ATPase domain"/>
    <property type="match status" value="2"/>
</dbReference>
<evidence type="ECO:0000313" key="7">
    <source>
        <dbReference type="EMBL" id="KRY70980.1"/>
    </source>
</evidence>
<dbReference type="Gene3D" id="3.30.420.40">
    <property type="match status" value="2"/>
</dbReference>
<comment type="subcellular location">
    <subcellularLocation>
        <location evidence="1">Nucleus</location>
    </subcellularLocation>
</comment>
<sequence length="1106" mass="125595">MAAISVNDIKEKILTNPLNVEAWSDFLEAVEEIPVEEARAMYNQLIETFPTSPQYWTAFIRFELSNSAFAQVEELFRRCLLKVLHIDVWKIYLTYVRDTKSCVTGFKKSIKEAYEFALDKIGLDFYSYSIYHEFIRWLLLMLPQPESESDAREESMVAITNVDEIRKVFLRGISCPIENIAALWRDYEQFEKKYGGSAAQNRIDSASKVYSKTSDVAKCLEKLLEGINTKRISVPLQNTVSERLQLSRWHAYLNFEKSNPLATQCFDLLVRRVIYAYEQALMCFSDCLAFWCDLICFLEQSIETANKCSEVDLSEKLNEEISRTFERAMDAGMKDEYLIYFVYKNQKRYSEVKEVLQSFIQIPNVDPTLAYIHLMQFANRTGSLASARAIFKSAREDERTKCEMYIAAAEMEYRWKKDPTISVRTYELGLKRYKNDSKFACSYLKFVMGLNEDSNTRVLFERILSSGMLNEQSAVEVWNLYVEFESLVGDLATITKVNQRRQDALTKRFQENPTAMLVDRYKFMNLLPCKKQELDLLGYMESSALKTEALSLTRTKCSTYPDIAGLLPYKPRECPKGFFHYVAGGIFPPPAEVAKVLSVLPPPGCFHGPFVKIDDLFQFVEENLKSFKSKTVSSRECPKEFPVQQFMFIIFVSFILEKMVEFKLNAKVAASSMTGFNSADDLGALVLDPGHHSFRIGYAGDDNPKLDLPGVYGYIDDTLISGDGTADGGLMQGGGYASNNKFRKYFIGTNAIHVPRAEVEYGSFLQDGLINDWDMFENVVMHAFNIFFMDNTCNYPILFSEASWNTRTKRERLTEVMFEKFGIPAFYVSKNSVLAAFANGRQTAIVLDSGATHTTASPVYDGFCMTNAIVKTSLGGIALNNHIKKLFQEIGIEVIPKYMVKSKQPVAEGHPARWKKKKNLPEVTSSFHDFCIKEVLEDFKASVCQVSDAALDPIIVDKFPRVNFEFPNGFSVDFGRERFEVGEALFDLSYLKGENIQPALSVSSAVHTSVNICDSDYRTALYNSVVVTGGNSLLPGFVDRFIHEVNTRSSSNAKVKIHSAVTASERRFGAWIGGSILASLANFQQMWISKQEYEETGRGIVEKKCP</sequence>
<comment type="caution">
    <text evidence="8">The sequence shown here is derived from an EMBL/GenBank/DDBJ whole genome shotgun (WGS) entry which is preliminary data.</text>
</comment>
<dbReference type="Proteomes" id="UP000054826">
    <property type="component" value="Unassembled WGS sequence"/>
</dbReference>
<protein>
    <submittedName>
        <fullName evidence="8">Cleavage stimulation factor subunit 3</fullName>
    </submittedName>
</protein>
<dbReference type="GO" id="GO:0005634">
    <property type="term" value="C:nucleus"/>
    <property type="evidence" value="ECO:0007669"/>
    <property type="project" value="UniProtKB-SubCell"/>
</dbReference>
<comment type="similarity">
    <text evidence="5">Belongs to the actin family.</text>
</comment>
<dbReference type="InterPro" id="IPR011990">
    <property type="entry name" value="TPR-like_helical_dom_sf"/>
</dbReference>
<dbReference type="Gene3D" id="1.25.40.1040">
    <property type="match status" value="1"/>
</dbReference>
<dbReference type="InterPro" id="IPR004001">
    <property type="entry name" value="Actin_CS"/>
</dbReference>
<dbReference type="SUPFAM" id="SSF48452">
    <property type="entry name" value="TPR-like"/>
    <property type="match status" value="1"/>
</dbReference>
<evidence type="ECO:0000313" key="9">
    <source>
        <dbReference type="EMBL" id="KRZ44585.1"/>
    </source>
</evidence>
<name>A0A0V1IM83_TRIPS</name>
<evidence type="ECO:0000259" key="6">
    <source>
        <dbReference type="Pfam" id="PF05843"/>
    </source>
</evidence>
<evidence type="ECO:0000256" key="4">
    <source>
        <dbReference type="ARBA" id="ARBA00023242"/>
    </source>
</evidence>
<dbReference type="Pfam" id="PF00022">
    <property type="entry name" value="Actin"/>
    <property type="match status" value="1"/>
</dbReference>
<dbReference type="CDD" id="cd13395">
    <property type="entry name" value="ASKHA_NBD_Arp4_ACTL6-like"/>
    <property type="match status" value="1"/>
</dbReference>
<keyword evidence="11" id="KW-1185">Reference proteome</keyword>
<keyword evidence="3" id="KW-0963">Cytoplasm</keyword>
<dbReference type="Gene3D" id="3.90.640.10">
    <property type="entry name" value="Actin, Chain A, domain 4"/>
    <property type="match status" value="1"/>
</dbReference>
<dbReference type="Proteomes" id="UP000054805">
    <property type="component" value="Unassembled WGS sequence"/>
</dbReference>
<feature type="domain" description="Suppressor of forked" evidence="6">
    <location>
        <begin position="7"/>
        <end position="534"/>
    </location>
</feature>
<dbReference type="FunFam" id="3.30.420.40:FF:000058">
    <property type="entry name" value="Putative actin-related protein 5"/>
    <property type="match status" value="1"/>
</dbReference>
<evidence type="ECO:0000256" key="3">
    <source>
        <dbReference type="ARBA" id="ARBA00023212"/>
    </source>
</evidence>
<dbReference type="EMBL" id="JYDR01000064">
    <property type="protein sequence ID" value="KRY70980.1"/>
    <property type="molecule type" value="Genomic_DNA"/>
</dbReference>
<evidence type="ECO:0000313" key="8">
    <source>
        <dbReference type="EMBL" id="KRZ23671.1"/>
    </source>
</evidence>
<dbReference type="EMBL" id="JYDV01000005">
    <property type="protein sequence ID" value="KRZ44585.1"/>
    <property type="molecule type" value="Genomic_DNA"/>
</dbReference>
<evidence type="ECO:0000256" key="1">
    <source>
        <dbReference type="ARBA" id="ARBA00004123"/>
    </source>
</evidence>
<dbReference type="GO" id="GO:0031124">
    <property type="term" value="P:mRNA 3'-end processing"/>
    <property type="evidence" value="ECO:0007669"/>
    <property type="project" value="InterPro"/>
</dbReference>
<dbReference type="PANTHER" id="PTHR19980">
    <property type="entry name" value="RNA CLEAVAGE STIMULATION FACTOR"/>
    <property type="match status" value="1"/>
</dbReference>
<dbReference type="AlphaFoldDB" id="A0A0V1IM83"/>
<dbReference type="InterPro" id="IPR008847">
    <property type="entry name" value="Suf"/>
</dbReference>
<organism evidence="8 11">
    <name type="scientific">Trichinella pseudospiralis</name>
    <name type="common">Parasitic roundworm</name>
    <dbReference type="NCBI Taxonomy" id="6337"/>
    <lineage>
        <taxon>Eukaryota</taxon>
        <taxon>Metazoa</taxon>
        <taxon>Ecdysozoa</taxon>
        <taxon>Nematoda</taxon>
        <taxon>Enoplea</taxon>
        <taxon>Dorylaimia</taxon>
        <taxon>Trichinellida</taxon>
        <taxon>Trichinellidae</taxon>
        <taxon>Trichinella</taxon>
    </lineage>
</organism>
<dbReference type="Pfam" id="PF05843">
    <property type="entry name" value="Suf"/>
    <property type="match status" value="1"/>
</dbReference>
<evidence type="ECO:0000256" key="2">
    <source>
        <dbReference type="ARBA" id="ARBA00022737"/>
    </source>
</evidence>
<evidence type="ECO:0000313" key="10">
    <source>
        <dbReference type="Proteomes" id="UP000054632"/>
    </source>
</evidence>
<evidence type="ECO:0000313" key="11">
    <source>
        <dbReference type="Proteomes" id="UP000054805"/>
    </source>
</evidence>
<dbReference type="InterPro" id="IPR045243">
    <property type="entry name" value="Rna14-like"/>
</dbReference>
<keyword evidence="4" id="KW-0539">Nucleus</keyword>
<dbReference type="InterPro" id="IPR003107">
    <property type="entry name" value="HAT"/>
</dbReference>
<dbReference type="InterPro" id="IPR004000">
    <property type="entry name" value="Actin"/>
</dbReference>